<dbReference type="DNASU" id="16633"/>
<feature type="transmembrane region" description="Helical" evidence="12">
    <location>
        <begin position="45"/>
        <end position="69"/>
    </location>
</feature>
<keyword evidence="4" id="KW-0130">Cell adhesion</keyword>
<dbReference type="InterPro" id="IPR033992">
    <property type="entry name" value="NKR-like_CTLD"/>
</dbReference>
<keyword evidence="7 12" id="KW-0472">Membrane</keyword>
<dbReference type="AlphaFoldDB" id="E9Q433"/>
<dbReference type="MGI" id="MGI:101906">
    <property type="gene designation" value="Klra2"/>
</dbReference>
<keyword evidence="6 12" id="KW-1133">Transmembrane helix</keyword>
<dbReference type="BioGRID-ORCS" id="16633">
    <property type="hits" value="3 hits in 77 CRISPR screens"/>
</dbReference>
<dbReference type="PANTHER" id="PTHR46329:SF1">
    <property type="entry name" value="KILLER CELL LECTIN-LIKE RECEPTOR 2"/>
    <property type="match status" value="1"/>
</dbReference>
<dbReference type="InterPro" id="IPR052013">
    <property type="entry name" value="Mouse_KLRs"/>
</dbReference>
<dbReference type="PhylomeDB" id="E9Q433"/>
<dbReference type="Ensembl" id="ENSMUST00000088867.7">
    <property type="protein sequence ID" value="ENSMUSP00000086252.7"/>
    <property type="gene ID" value="ENSMUSG00000030187.16"/>
</dbReference>
<dbReference type="HOGENOM" id="CLU_049894_1_0_1"/>
<evidence type="ECO:0000256" key="3">
    <source>
        <dbReference type="ARBA" id="ARBA00022734"/>
    </source>
</evidence>
<organism evidence="14 16">
    <name type="scientific">Mus musculus</name>
    <name type="common">Mouse</name>
    <dbReference type="NCBI Taxonomy" id="10090"/>
    <lineage>
        <taxon>Eukaryota</taxon>
        <taxon>Metazoa</taxon>
        <taxon>Chordata</taxon>
        <taxon>Craniata</taxon>
        <taxon>Vertebrata</taxon>
        <taxon>Euteleostomi</taxon>
        <taxon>Mammalia</taxon>
        <taxon>Eutheria</taxon>
        <taxon>Euarchontoglires</taxon>
        <taxon>Glires</taxon>
        <taxon>Rodentia</taxon>
        <taxon>Myomorpha</taxon>
        <taxon>Muroidea</taxon>
        <taxon>Muridae</taxon>
        <taxon>Murinae</taxon>
        <taxon>Mus</taxon>
        <taxon>Mus</taxon>
    </lineage>
</organism>
<dbReference type="GeneID" id="16633"/>
<dbReference type="InterPro" id="IPR001304">
    <property type="entry name" value="C-type_lectin-like"/>
</dbReference>
<evidence type="ECO:0000256" key="2">
    <source>
        <dbReference type="ARBA" id="ARBA00022692"/>
    </source>
</evidence>
<dbReference type="UCSC" id="uc012eua.1">
    <property type="organism name" value="mouse"/>
</dbReference>
<keyword evidence="8" id="KW-1015">Disulfide bond</keyword>
<dbReference type="eggNOG" id="KOG4297">
    <property type="taxonomic scope" value="Eukaryota"/>
</dbReference>
<evidence type="ECO:0000313" key="16">
    <source>
        <dbReference type="Proteomes" id="UP000000589"/>
    </source>
</evidence>
<dbReference type="InterPro" id="IPR016186">
    <property type="entry name" value="C-type_lectin-like/link_sf"/>
</dbReference>
<accession>E9Q433</accession>
<name>E9Q433_MOUSE</name>
<gene>
    <name evidence="14 15" type="primary">Klra2</name>
</gene>
<dbReference type="Pfam" id="PF08391">
    <property type="entry name" value="Ly49"/>
    <property type="match status" value="1"/>
</dbReference>
<keyword evidence="5" id="KW-0735">Signal-anchor</keyword>
<evidence type="ECO:0000256" key="10">
    <source>
        <dbReference type="ARBA" id="ARBA00023180"/>
    </source>
</evidence>
<keyword evidence="3" id="KW-0430">Lectin</keyword>
<dbReference type="RefSeq" id="NP_001164322.1">
    <property type="nucleotide sequence ID" value="NM_001170851.2"/>
</dbReference>
<dbReference type="ProteomicsDB" id="318098"/>
<evidence type="ECO:0000256" key="11">
    <source>
        <dbReference type="SAM" id="Coils"/>
    </source>
</evidence>
<dbReference type="CTD" id="16633"/>
<dbReference type="Gene3D" id="3.10.100.10">
    <property type="entry name" value="Mannose-Binding Protein A, subunit A"/>
    <property type="match status" value="1"/>
</dbReference>
<evidence type="ECO:0000313" key="14">
    <source>
        <dbReference type="Ensembl" id="ENSMUSP00000086252.7"/>
    </source>
</evidence>
<reference evidence="14" key="4">
    <citation type="submission" date="2025-09" db="UniProtKB">
        <authorList>
            <consortium name="Ensembl"/>
        </authorList>
    </citation>
    <scope>IDENTIFICATION</scope>
    <source>
        <strain evidence="14">C57BL/6J</strain>
    </source>
</reference>
<keyword evidence="17" id="KW-1267">Proteomics identification</keyword>
<dbReference type="SUPFAM" id="SSF56436">
    <property type="entry name" value="C-type lectin-like"/>
    <property type="match status" value="1"/>
</dbReference>
<dbReference type="GeneTree" id="ENSGT00390000008117"/>
<evidence type="ECO:0000259" key="13">
    <source>
        <dbReference type="SMART" id="SM00034"/>
    </source>
</evidence>
<dbReference type="KEGG" id="mmu:16633"/>
<reference evidence="14 16" key="1">
    <citation type="journal article" date="2009" name="PLoS Biol.">
        <title>Lineage-specific biology revealed by a finished genome assembly of the mouse.</title>
        <authorList>
            <consortium name="Mouse Genome Sequencing Consortium"/>
            <person name="Church D.M."/>
            <person name="Goodstadt L."/>
            <person name="Hillier L.W."/>
            <person name="Zody M.C."/>
            <person name="Goldstein S."/>
            <person name="She X."/>
            <person name="Bult C.J."/>
            <person name="Agarwala R."/>
            <person name="Cherry J.L."/>
            <person name="DiCuccio M."/>
            <person name="Hlavina W."/>
            <person name="Kapustin Y."/>
            <person name="Meric P."/>
            <person name="Maglott D."/>
            <person name="Birtle Z."/>
            <person name="Marques A.C."/>
            <person name="Graves T."/>
            <person name="Zhou S."/>
            <person name="Teague B."/>
            <person name="Potamousis K."/>
            <person name="Churas C."/>
            <person name="Place M."/>
            <person name="Herschleb J."/>
            <person name="Runnheim R."/>
            <person name="Forrest D."/>
            <person name="Amos-Landgraf J."/>
            <person name="Schwartz D.C."/>
            <person name="Cheng Z."/>
            <person name="Lindblad-Toh K."/>
            <person name="Eichler E.E."/>
            <person name="Ponting C.P."/>
        </authorList>
    </citation>
    <scope>NUCLEOTIDE SEQUENCE [LARGE SCALE GENOMIC DNA]</scope>
    <source>
        <strain evidence="14 16">C57BL/6J</strain>
    </source>
</reference>
<dbReference type="VEuPathDB" id="HostDB:ENSMUSG00000030187"/>
<dbReference type="OrthoDB" id="2142683at2759"/>
<keyword evidence="11" id="KW-0175">Coiled coil</keyword>
<evidence type="ECO:0000256" key="4">
    <source>
        <dbReference type="ARBA" id="ARBA00022889"/>
    </source>
</evidence>
<keyword evidence="10" id="KW-0325">Glycoprotein</keyword>
<dbReference type="GO" id="GO:0007155">
    <property type="term" value="P:cell adhesion"/>
    <property type="evidence" value="ECO:0007669"/>
    <property type="project" value="UniProtKB-KW"/>
</dbReference>
<evidence type="ECO:0000313" key="15">
    <source>
        <dbReference type="MGI" id="MGI:101906"/>
    </source>
</evidence>
<evidence type="ECO:0000256" key="1">
    <source>
        <dbReference type="ARBA" id="ARBA00004606"/>
    </source>
</evidence>
<evidence type="ECO:0000256" key="9">
    <source>
        <dbReference type="ARBA" id="ARBA00023170"/>
    </source>
</evidence>
<dbReference type="AGR" id="MGI:101906"/>
<dbReference type="PANTHER" id="PTHR46329">
    <property type="entry name" value="KILLER CELL LECTIN-LIKE RECEPTOR 2"/>
    <property type="match status" value="1"/>
</dbReference>
<proteinExistence type="evidence at protein level"/>
<dbReference type="CDD" id="cd03593">
    <property type="entry name" value="CLECT_NK_receptors_like"/>
    <property type="match status" value="1"/>
</dbReference>
<dbReference type="GO" id="GO:0005886">
    <property type="term" value="C:plasma membrane"/>
    <property type="evidence" value="ECO:0007669"/>
    <property type="project" value="UniProtKB-ARBA"/>
</dbReference>
<dbReference type="Bgee" id="ENSMUSG00000030187">
    <property type="expression patterns" value="Expressed in granulocyte and 32 other cell types or tissues"/>
</dbReference>
<evidence type="ECO:0000256" key="8">
    <source>
        <dbReference type="ARBA" id="ARBA00023157"/>
    </source>
</evidence>
<comment type="subcellular location">
    <subcellularLocation>
        <location evidence="1">Membrane</location>
        <topology evidence="1">Single-pass type II membrane protein</topology>
    </subcellularLocation>
</comment>
<dbReference type="Pfam" id="PF00059">
    <property type="entry name" value="Lectin_C"/>
    <property type="match status" value="1"/>
</dbReference>
<evidence type="ECO:0007829" key="17">
    <source>
        <dbReference type="ProteomicsDB" id="E9Q433"/>
    </source>
</evidence>
<keyword evidence="2 12" id="KW-0812">Transmembrane</keyword>
<feature type="coiled-coil region" evidence="11">
    <location>
        <begin position="75"/>
        <end position="102"/>
    </location>
</feature>
<sequence>MSEQEVTYTTLRFHKSSGLQNPVRPEETQRPRDVGHRECSVPWKFIVIVLGILCFLLLVTVAVLVIHIFRDGQEKHEQEKTLNNLRQEYQVMKNDSSLMEEMLRNKSSECKALNDSLHYLNREQNRCLRKTKIVLDCSQNKGKQVEGYWFCCGMKCYYFIMDDKKLKGCKQICQAYNLTLLKTNDEDELKFLKSQLQRNTYWIALTHHESKEESQQIGDRPSKPAQEEQSFIEDLSLCHLIPVDFFPWFIFSDTDCHVSAARNSVPNREKCAYLNSFSTEEDDRARNHGCICEKRLNKFPIPGSCAKGRTQSALQRDEDES</sequence>
<dbReference type="InterPro" id="IPR016187">
    <property type="entry name" value="CTDL_fold"/>
</dbReference>
<evidence type="ECO:0000256" key="5">
    <source>
        <dbReference type="ARBA" id="ARBA00022968"/>
    </source>
</evidence>
<dbReference type="InterPro" id="IPR013600">
    <property type="entry name" value="Ly49_N"/>
</dbReference>
<keyword evidence="16" id="KW-1185">Reference proteome</keyword>
<dbReference type="PaxDb" id="10090-ENSMUSP00000086252"/>
<evidence type="ECO:0000256" key="12">
    <source>
        <dbReference type="SAM" id="Phobius"/>
    </source>
</evidence>
<dbReference type="GO" id="GO:0030246">
    <property type="term" value="F:carbohydrate binding"/>
    <property type="evidence" value="ECO:0007669"/>
    <property type="project" value="UniProtKB-KW"/>
</dbReference>
<evidence type="ECO:0000256" key="7">
    <source>
        <dbReference type="ARBA" id="ARBA00023136"/>
    </source>
</evidence>
<feature type="domain" description="C-type lectin" evidence="13">
    <location>
        <begin position="137"/>
        <end position="293"/>
    </location>
</feature>
<reference evidence="14" key="3">
    <citation type="submission" date="2025-08" db="UniProtKB">
        <authorList>
            <consortium name="Ensembl"/>
        </authorList>
    </citation>
    <scope>IDENTIFICATION</scope>
    <source>
        <strain evidence="14">C57BL/6J</strain>
    </source>
</reference>
<protein>
    <submittedName>
        <fullName evidence="14">Killer cell lectin-like receptor, subfamily A, member 2</fullName>
    </submittedName>
</protein>
<keyword evidence="9" id="KW-0675">Receptor</keyword>
<dbReference type="SMART" id="SM00034">
    <property type="entry name" value="CLECT"/>
    <property type="match status" value="1"/>
</dbReference>
<reference evidence="14 16" key="2">
    <citation type="journal article" date="2011" name="PLoS Biol.">
        <title>Modernizing reference genome assemblies.</title>
        <authorList>
            <person name="Church D.M."/>
            <person name="Schneider V.A."/>
            <person name="Graves T."/>
            <person name="Auger K."/>
            <person name="Cunningham F."/>
            <person name="Bouk N."/>
            <person name="Chen H.C."/>
            <person name="Agarwala R."/>
            <person name="McLaren W.M."/>
            <person name="Ritchie G.R."/>
            <person name="Albracht D."/>
            <person name="Kremitzki M."/>
            <person name="Rock S."/>
            <person name="Kotkiewicz H."/>
            <person name="Kremitzki C."/>
            <person name="Wollam A."/>
            <person name="Trani L."/>
            <person name="Fulton L."/>
            <person name="Fulton R."/>
            <person name="Matthews L."/>
            <person name="Whitehead S."/>
            <person name="Chow W."/>
            <person name="Torrance J."/>
            <person name="Dunn M."/>
            <person name="Harden G."/>
            <person name="Threadgold G."/>
            <person name="Wood J."/>
            <person name="Collins J."/>
            <person name="Heath P."/>
            <person name="Griffiths G."/>
            <person name="Pelan S."/>
            <person name="Grafham D."/>
            <person name="Eichler E.E."/>
            <person name="Weinstock G."/>
            <person name="Mardis E.R."/>
            <person name="Wilson R.K."/>
            <person name="Howe K."/>
            <person name="Flicek P."/>
            <person name="Hubbard T."/>
        </authorList>
    </citation>
    <scope>NUCLEOTIDE SEQUENCE [LARGE SCALE GENOMIC DNA]</scope>
    <source>
        <strain evidence="14 16">C57BL/6J</strain>
    </source>
</reference>
<dbReference type="ExpressionAtlas" id="E9Q433">
    <property type="expression patterns" value="baseline and differential"/>
</dbReference>
<evidence type="ECO:0000256" key="6">
    <source>
        <dbReference type="ARBA" id="ARBA00022989"/>
    </source>
</evidence>
<dbReference type="Proteomes" id="UP000000589">
    <property type="component" value="Chromosome 6"/>
</dbReference>
<dbReference type="SMR" id="E9Q433"/>